<gene>
    <name evidence="2" type="ORF">ACEZDE_12285</name>
</gene>
<reference evidence="2 3" key="1">
    <citation type="submission" date="2024-09" db="EMBL/GenBank/DDBJ databases">
        <authorList>
            <person name="Lee S.D."/>
        </authorList>
    </citation>
    <scope>NUCLEOTIDE SEQUENCE [LARGE SCALE GENOMIC DNA]</scope>
    <source>
        <strain evidence="2 3">N8-3</strain>
    </source>
</reference>
<dbReference type="InterPro" id="IPR058593">
    <property type="entry name" value="ARB_07466-like_C"/>
</dbReference>
<protein>
    <submittedName>
        <fullName evidence="2">Heavy metal transporter</fullName>
    </submittedName>
</protein>
<sequence length="344" mass="34841">MSLKSIMDSAETSPVRSRRRRWMGCLLPFLLVVGLLTAGGLYLNRHRDLLPIPALSEGCEVDTSDGIVDLSVTQMGNAGTISAVAISRDLPERAVAISLATAMQESRLENLPAGDRDSIGLFQQRPSQGWGTPAQIADPVYATGKFLDKLVRIPGYAQLPLTVAAQDVQHSGYPDAYAQHEDDATTLAGALTGRLPATLNCTVNGVGTAAAGAVSSDGLQPGAATVARTLTKDFGRSVTPVAAAPLPAATGSAAASGPGSASASAAARGLDLAVGTGGGAAGKQLGWAVAQWAVANCQQLHITAVSYAGRTWQSGSVSAKGWQPTAAGAATAASATSVRITVAG</sequence>
<evidence type="ECO:0000259" key="1">
    <source>
        <dbReference type="Pfam" id="PF26571"/>
    </source>
</evidence>
<evidence type="ECO:0000313" key="3">
    <source>
        <dbReference type="Proteomes" id="UP001592531"/>
    </source>
</evidence>
<feature type="domain" description="ARB-07466-like C-terminal" evidence="1">
    <location>
        <begin position="216"/>
        <end position="326"/>
    </location>
</feature>
<dbReference type="EMBL" id="JBHFAB010000007">
    <property type="protein sequence ID" value="MFC1417424.1"/>
    <property type="molecule type" value="Genomic_DNA"/>
</dbReference>
<dbReference type="RefSeq" id="WP_380535518.1">
    <property type="nucleotide sequence ID" value="NZ_JBHFAB010000007.1"/>
</dbReference>
<evidence type="ECO:0000313" key="2">
    <source>
        <dbReference type="EMBL" id="MFC1417424.1"/>
    </source>
</evidence>
<dbReference type="Pfam" id="PF26571">
    <property type="entry name" value="VldE"/>
    <property type="match status" value="1"/>
</dbReference>
<organism evidence="2 3">
    <name type="scientific">Streptacidiphilus cavernicola</name>
    <dbReference type="NCBI Taxonomy" id="3342716"/>
    <lineage>
        <taxon>Bacteria</taxon>
        <taxon>Bacillati</taxon>
        <taxon>Actinomycetota</taxon>
        <taxon>Actinomycetes</taxon>
        <taxon>Kitasatosporales</taxon>
        <taxon>Streptomycetaceae</taxon>
        <taxon>Streptacidiphilus</taxon>
    </lineage>
</organism>
<comment type="caution">
    <text evidence="2">The sequence shown here is derived from an EMBL/GenBank/DDBJ whole genome shotgun (WGS) entry which is preliminary data.</text>
</comment>
<proteinExistence type="predicted"/>
<name>A0ABV6VUJ7_9ACTN</name>
<dbReference type="Proteomes" id="UP001592531">
    <property type="component" value="Unassembled WGS sequence"/>
</dbReference>
<accession>A0ABV6VUJ7</accession>
<keyword evidence="3" id="KW-1185">Reference proteome</keyword>